<dbReference type="GO" id="GO:0030183">
    <property type="term" value="P:B cell differentiation"/>
    <property type="evidence" value="ECO:0007669"/>
    <property type="project" value="TreeGrafter"/>
</dbReference>
<dbReference type="SUPFAM" id="SSF48726">
    <property type="entry name" value="Immunoglobulin"/>
    <property type="match status" value="1"/>
</dbReference>
<evidence type="ECO:0000256" key="1">
    <source>
        <dbReference type="ARBA" id="ARBA00023319"/>
    </source>
</evidence>
<proteinExistence type="predicted"/>
<keyword evidence="2" id="KW-0472">Membrane</keyword>
<dbReference type="Gene3D" id="2.60.40.10">
    <property type="entry name" value="Immunoglobulins"/>
    <property type="match status" value="1"/>
</dbReference>
<dbReference type="PANTHER" id="PTHR14334:SF2">
    <property type="entry name" value="B-CELL ANTIGEN RECEPTOR COMPLEX-ASSOCIATED PROTEIN BETA CHAIN"/>
    <property type="match status" value="1"/>
</dbReference>
<keyword evidence="2" id="KW-1133">Transmembrane helix</keyword>
<dbReference type="CDD" id="cd00099">
    <property type="entry name" value="IgV"/>
    <property type="match status" value="1"/>
</dbReference>
<dbReference type="InterPro" id="IPR013151">
    <property type="entry name" value="Immunoglobulin_dom"/>
</dbReference>
<dbReference type="InterPro" id="IPR003599">
    <property type="entry name" value="Ig_sub"/>
</dbReference>
<evidence type="ECO:0000256" key="2">
    <source>
        <dbReference type="SAM" id="Phobius"/>
    </source>
</evidence>
<dbReference type="Pfam" id="PF00047">
    <property type="entry name" value="ig"/>
    <property type="match status" value="1"/>
</dbReference>
<dbReference type="GO" id="GO:0009897">
    <property type="term" value="C:external side of plasma membrane"/>
    <property type="evidence" value="ECO:0007669"/>
    <property type="project" value="TreeGrafter"/>
</dbReference>
<keyword evidence="5" id="KW-0675">Receptor</keyword>
<feature type="transmembrane region" description="Helical" evidence="2">
    <location>
        <begin position="20"/>
        <end position="38"/>
    </location>
</feature>
<feature type="transmembrane region" description="Helical" evidence="2">
    <location>
        <begin position="50"/>
        <end position="71"/>
    </location>
</feature>
<dbReference type="AlphaFoldDB" id="A0A8U0UCC2"/>
<protein>
    <submittedName>
        <fullName evidence="5">B-cell antigen receptor complex-associated protein beta chain</fullName>
    </submittedName>
</protein>
<dbReference type="PROSITE" id="PS50835">
    <property type="entry name" value="IG_LIKE"/>
    <property type="match status" value="1"/>
</dbReference>
<dbReference type="GO" id="GO:0050853">
    <property type="term" value="P:B cell receptor signaling pathway"/>
    <property type="evidence" value="ECO:0007669"/>
    <property type="project" value="TreeGrafter"/>
</dbReference>
<dbReference type="GO" id="GO:0019815">
    <property type="term" value="C:B cell receptor complex"/>
    <property type="evidence" value="ECO:0007669"/>
    <property type="project" value="TreeGrafter"/>
</dbReference>
<dbReference type="Proteomes" id="UP000808372">
    <property type="component" value="Chromosome 4"/>
</dbReference>
<reference evidence="5" key="1">
    <citation type="submission" date="2025-08" db="UniProtKB">
        <authorList>
            <consortium name="RefSeq"/>
        </authorList>
    </citation>
    <scope>IDENTIFICATION</scope>
    <source>
        <tissue evidence="5">White muscle</tissue>
    </source>
</reference>
<sequence>MRNQTVGTPTDAGVSLHATVKVLFFCIDYFGLVQLVLLQSTVVMLTTMCWLLVGCCGLAFVNLSVALNSTLHVTQKPRFYGVKTNRNVTIFCMVSDRNQSATVEWYKASEYNTTRKKIEGDRVTVRQKSMLRNALIELSRVETEDTGLYFCLINNITWGPGTELQVFRPSNAENAERRSKLKDALIFLQALLLTLFALVPLLRHQSLLKKEDAIYEEPEHDHIYEGLEIEHCGGLYEDISAYAQPGPAEAAAAWKQE</sequence>
<evidence type="ECO:0000259" key="3">
    <source>
        <dbReference type="PROSITE" id="PS50835"/>
    </source>
</evidence>
<dbReference type="InterPro" id="IPR007110">
    <property type="entry name" value="Ig-like_dom"/>
</dbReference>
<keyword evidence="1" id="KW-0393">Immunoglobulin domain</keyword>
<dbReference type="InterPro" id="IPR036179">
    <property type="entry name" value="Ig-like_dom_sf"/>
</dbReference>
<dbReference type="PANTHER" id="PTHR14334">
    <property type="entry name" value="B-CELL ANTIGEN RECEPTOR COMPLEX-ASSOCIATED PROTEIN"/>
    <property type="match status" value="1"/>
</dbReference>
<feature type="domain" description="Ig-like" evidence="3">
    <location>
        <begin position="82"/>
        <end position="167"/>
    </location>
</feature>
<dbReference type="CTD" id="974"/>
<evidence type="ECO:0000313" key="4">
    <source>
        <dbReference type="Proteomes" id="UP000808372"/>
    </source>
</evidence>
<dbReference type="KEGG" id="snh:120046359"/>
<feature type="transmembrane region" description="Helical" evidence="2">
    <location>
        <begin position="184"/>
        <end position="202"/>
    </location>
</feature>
<dbReference type="SMART" id="SM00409">
    <property type="entry name" value="IG"/>
    <property type="match status" value="1"/>
</dbReference>
<keyword evidence="2" id="KW-0812">Transmembrane</keyword>
<evidence type="ECO:0000313" key="5">
    <source>
        <dbReference type="RefSeq" id="XP_038847460.1"/>
    </source>
</evidence>
<dbReference type="RefSeq" id="XP_038847460.1">
    <property type="nucleotide sequence ID" value="XM_038991532.1"/>
</dbReference>
<accession>A0A8U0UCC2</accession>
<organism evidence="4 5">
    <name type="scientific">Salvelinus namaycush</name>
    <name type="common">Lake trout</name>
    <name type="synonym">Salmo namaycush</name>
    <dbReference type="NCBI Taxonomy" id="8040"/>
    <lineage>
        <taxon>Eukaryota</taxon>
        <taxon>Metazoa</taxon>
        <taxon>Chordata</taxon>
        <taxon>Craniata</taxon>
        <taxon>Vertebrata</taxon>
        <taxon>Euteleostomi</taxon>
        <taxon>Actinopterygii</taxon>
        <taxon>Neopterygii</taxon>
        <taxon>Teleostei</taxon>
        <taxon>Protacanthopterygii</taxon>
        <taxon>Salmoniformes</taxon>
        <taxon>Salmonidae</taxon>
        <taxon>Salmoninae</taxon>
        <taxon>Salvelinus</taxon>
    </lineage>
</organism>
<name>A0A8U0UCC2_SALNM</name>
<keyword evidence="4" id="KW-1185">Reference proteome</keyword>
<gene>
    <name evidence="5" type="primary">cd79b</name>
</gene>
<dbReference type="InterPro" id="IPR013783">
    <property type="entry name" value="Ig-like_fold"/>
</dbReference>
<dbReference type="GeneID" id="120046359"/>